<comment type="similarity">
    <text evidence="1 5">Belongs to the IPP transferase family.</text>
</comment>
<keyword evidence="7" id="KW-1185">Reference proteome</keyword>
<dbReference type="InterPro" id="IPR039657">
    <property type="entry name" value="Dimethylallyltransferase"/>
</dbReference>
<dbReference type="Pfam" id="PF01715">
    <property type="entry name" value="IPPT"/>
    <property type="match status" value="1"/>
</dbReference>
<dbReference type="PANTHER" id="PTHR11088:SF89">
    <property type="entry name" value="TRNA DIMETHYLALLYLTRANSFERASE"/>
    <property type="match status" value="1"/>
</dbReference>
<keyword evidence="4 5" id="KW-0067">ATP-binding</keyword>
<evidence type="ECO:0000313" key="8">
    <source>
        <dbReference type="WBParaSite" id="EVEC_0000555201-mRNA-1"/>
    </source>
</evidence>
<dbReference type="HAMAP" id="MF_00185">
    <property type="entry name" value="IPP_trans"/>
    <property type="match status" value="1"/>
</dbReference>
<dbReference type="OrthoDB" id="775260at2759"/>
<protein>
    <submittedName>
        <fullName evidence="8">tRNA dimethylallyltransferase</fullName>
    </submittedName>
</protein>
<dbReference type="Gene3D" id="1.10.20.140">
    <property type="match status" value="1"/>
</dbReference>
<dbReference type="InterPro" id="IPR018022">
    <property type="entry name" value="IPT"/>
</dbReference>
<evidence type="ECO:0000256" key="3">
    <source>
        <dbReference type="ARBA" id="ARBA00022741"/>
    </source>
</evidence>
<accession>A0A0N4V5N8</accession>
<dbReference type="EMBL" id="UXUI01008072">
    <property type="protein sequence ID" value="VDD90412.1"/>
    <property type="molecule type" value="Genomic_DNA"/>
</dbReference>
<dbReference type="Proteomes" id="UP000274131">
    <property type="component" value="Unassembled WGS sequence"/>
</dbReference>
<dbReference type="GO" id="GO:0006400">
    <property type="term" value="P:tRNA modification"/>
    <property type="evidence" value="ECO:0007669"/>
    <property type="project" value="TreeGrafter"/>
</dbReference>
<dbReference type="AlphaFoldDB" id="A0A0N4V5N8"/>
<dbReference type="GO" id="GO:0005739">
    <property type="term" value="C:mitochondrion"/>
    <property type="evidence" value="ECO:0007669"/>
    <property type="project" value="TreeGrafter"/>
</dbReference>
<dbReference type="InterPro" id="IPR027417">
    <property type="entry name" value="P-loop_NTPase"/>
</dbReference>
<evidence type="ECO:0000313" key="6">
    <source>
        <dbReference type="EMBL" id="VDD90412.1"/>
    </source>
</evidence>
<proteinExistence type="inferred from homology"/>
<gene>
    <name evidence="6" type="ORF">EVEC_LOCUS5163</name>
</gene>
<keyword evidence="3 5" id="KW-0547">Nucleotide-binding</keyword>
<name>A0A0N4V5N8_ENTVE</name>
<organism evidence="8">
    <name type="scientific">Enterobius vermicularis</name>
    <name type="common">Human pinworm</name>
    <dbReference type="NCBI Taxonomy" id="51028"/>
    <lineage>
        <taxon>Eukaryota</taxon>
        <taxon>Metazoa</taxon>
        <taxon>Ecdysozoa</taxon>
        <taxon>Nematoda</taxon>
        <taxon>Chromadorea</taxon>
        <taxon>Rhabditida</taxon>
        <taxon>Spirurina</taxon>
        <taxon>Oxyuridomorpha</taxon>
        <taxon>Oxyuroidea</taxon>
        <taxon>Oxyuridae</taxon>
        <taxon>Enterobius</taxon>
    </lineage>
</organism>
<dbReference type="WBParaSite" id="EVEC_0000555201-mRNA-1">
    <property type="protein sequence ID" value="EVEC_0000555201-mRNA-1"/>
    <property type="gene ID" value="EVEC_0000555201"/>
</dbReference>
<reference evidence="6 7" key="2">
    <citation type="submission" date="2018-10" db="EMBL/GenBank/DDBJ databases">
        <authorList>
            <consortium name="Pathogen Informatics"/>
        </authorList>
    </citation>
    <scope>NUCLEOTIDE SEQUENCE [LARGE SCALE GENOMIC DNA]</scope>
</reference>
<evidence type="ECO:0000256" key="5">
    <source>
        <dbReference type="RuleBase" id="RU003785"/>
    </source>
</evidence>
<evidence type="ECO:0000256" key="2">
    <source>
        <dbReference type="ARBA" id="ARBA00022679"/>
    </source>
</evidence>
<evidence type="ECO:0000256" key="1">
    <source>
        <dbReference type="ARBA" id="ARBA00005842"/>
    </source>
</evidence>
<dbReference type="SUPFAM" id="SSF52540">
    <property type="entry name" value="P-loop containing nucleoside triphosphate hydrolases"/>
    <property type="match status" value="2"/>
</dbReference>
<dbReference type="STRING" id="51028.A0A0N4V5N8"/>
<dbReference type="PANTHER" id="PTHR11088">
    <property type="entry name" value="TRNA DIMETHYLALLYLTRANSFERASE"/>
    <property type="match status" value="1"/>
</dbReference>
<evidence type="ECO:0000313" key="7">
    <source>
        <dbReference type="Proteomes" id="UP000274131"/>
    </source>
</evidence>
<dbReference type="Gene3D" id="3.40.50.300">
    <property type="entry name" value="P-loop containing nucleotide triphosphate hydrolases"/>
    <property type="match status" value="1"/>
</dbReference>
<sequence length="325" mass="37895">MTNRLVVVLGCTGTGKSDLAVSIAENFNGEVINADSMQLYNGLDIATNKITEKEMGNVRHHMLSFLEPSCSNFTVFRFREEVLKIIKNLWDDNKLPILVGGTSYYVESVIYENYLIPTDKGYSNKQLDNLSDDELYEYLKKIDSAFVHKNNRFRVKRAIEIYEATGVTKSDHLAKQLLKSNSSLGGTLRFPFTLVFFLDAEKEILNKRLEARVDTMVKRGLREEIEKFYDKYSSVLPTHGINQSIALKEFQEYLRLNEEERRSLRGQKLFEEGCELLKVHTRQYCRKQRSWYGFFTIACIYNIRSVSWDAHLKGRKHRKLLKRKE</sequence>
<evidence type="ECO:0000256" key="4">
    <source>
        <dbReference type="ARBA" id="ARBA00022840"/>
    </source>
</evidence>
<dbReference type="GO" id="GO:0052381">
    <property type="term" value="F:tRNA dimethylallyltransferase activity"/>
    <property type="evidence" value="ECO:0007669"/>
    <property type="project" value="InterPro"/>
</dbReference>
<keyword evidence="2 5" id="KW-0808">Transferase</keyword>
<dbReference type="NCBIfam" id="TIGR00174">
    <property type="entry name" value="miaA"/>
    <property type="match status" value="1"/>
</dbReference>
<dbReference type="GO" id="GO:0005524">
    <property type="term" value="F:ATP binding"/>
    <property type="evidence" value="ECO:0007669"/>
    <property type="project" value="UniProtKB-KW"/>
</dbReference>
<reference evidence="8" key="1">
    <citation type="submission" date="2017-02" db="UniProtKB">
        <authorList>
            <consortium name="WormBaseParasite"/>
        </authorList>
    </citation>
    <scope>IDENTIFICATION</scope>
</reference>